<organism evidence="11 12">
    <name type="scientific">Maribellus comscasis</name>
    <dbReference type="NCBI Taxonomy" id="2681766"/>
    <lineage>
        <taxon>Bacteria</taxon>
        <taxon>Pseudomonadati</taxon>
        <taxon>Bacteroidota</taxon>
        <taxon>Bacteroidia</taxon>
        <taxon>Marinilabiliales</taxon>
        <taxon>Prolixibacteraceae</taxon>
        <taxon>Maribellus</taxon>
    </lineage>
</organism>
<dbReference type="HAMAP" id="MF_01924">
    <property type="entry name" value="A_A_dipeptidase"/>
    <property type="match status" value="1"/>
</dbReference>
<evidence type="ECO:0000256" key="1">
    <source>
        <dbReference type="ARBA" id="ARBA00001362"/>
    </source>
</evidence>
<dbReference type="GO" id="GO:0071555">
    <property type="term" value="P:cell wall organization"/>
    <property type="evidence" value="ECO:0007669"/>
    <property type="project" value="UniProtKB-KW"/>
</dbReference>
<dbReference type="EC" id="3.4.13.22" evidence="9 10"/>
<evidence type="ECO:0000256" key="5">
    <source>
        <dbReference type="ARBA" id="ARBA00022833"/>
    </source>
</evidence>
<proteinExistence type="inferred from homology"/>
<dbReference type="InterPro" id="IPR000755">
    <property type="entry name" value="A_A_dipeptidase"/>
</dbReference>
<protein>
    <recommendedName>
        <fullName evidence="9 10">D-alanyl-D-alanine dipeptidase</fullName>
        <shortName evidence="9 10">D-Ala-D-Ala dipeptidase</shortName>
        <ecNumber evidence="9 10">3.4.13.22</ecNumber>
    </recommendedName>
</protein>
<dbReference type="SUPFAM" id="SSF55166">
    <property type="entry name" value="Hedgehog/DD-peptidase"/>
    <property type="match status" value="1"/>
</dbReference>
<dbReference type="GO" id="GO:0008237">
    <property type="term" value="F:metallopeptidase activity"/>
    <property type="evidence" value="ECO:0007669"/>
    <property type="project" value="UniProtKB-KW"/>
</dbReference>
<evidence type="ECO:0000256" key="7">
    <source>
        <dbReference type="ARBA" id="ARBA00023049"/>
    </source>
</evidence>
<dbReference type="InterPro" id="IPR009045">
    <property type="entry name" value="Zn_M74/Hedgehog-like"/>
</dbReference>
<evidence type="ECO:0000256" key="4">
    <source>
        <dbReference type="ARBA" id="ARBA00022801"/>
    </source>
</evidence>
<dbReference type="AlphaFoldDB" id="A0A6I6K9Q8"/>
<keyword evidence="4 9" id="KW-0378">Hydrolase</keyword>
<feature type="binding site" evidence="9">
    <location>
        <position position="145"/>
    </location>
    <ligand>
        <name>Zn(2+)</name>
        <dbReference type="ChEBI" id="CHEBI:29105"/>
        <note>catalytic</note>
    </ligand>
</feature>
<keyword evidence="6 9" id="KW-0224">Dipeptidase</keyword>
<evidence type="ECO:0000313" key="11">
    <source>
        <dbReference type="EMBL" id="QGY46844.1"/>
    </source>
</evidence>
<dbReference type="EMBL" id="CP046401">
    <property type="protein sequence ID" value="QGY46844.1"/>
    <property type="molecule type" value="Genomic_DNA"/>
</dbReference>
<keyword evidence="7 9" id="KW-0482">Metalloprotease</keyword>
<dbReference type="PANTHER" id="PTHR43126">
    <property type="entry name" value="D-ALANYL-D-ALANINE DIPEPTIDASE"/>
    <property type="match status" value="1"/>
</dbReference>
<dbReference type="GO" id="GO:0008270">
    <property type="term" value="F:zinc ion binding"/>
    <property type="evidence" value="ECO:0007669"/>
    <property type="project" value="UniProtKB-UniRule"/>
</dbReference>
<evidence type="ECO:0000256" key="10">
    <source>
        <dbReference type="PIRNR" id="PIRNR026671"/>
    </source>
</evidence>
<feature type="site" description="Transition state stabilizer" evidence="9">
    <location>
        <position position="89"/>
    </location>
</feature>
<name>A0A6I6K9Q8_9BACT</name>
<comment type="function">
    <text evidence="9 10">Catalyzes hydrolysis of the D-alanyl-D-alanine dipeptide.</text>
</comment>
<evidence type="ECO:0000256" key="6">
    <source>
        <dbReference type="ARBA" id="ARBA00022997"/>
    </source>
</evidence>
<dbReference type="PANTHER" id="PTHR43126:SF2">
    <property type="entry name" value="D-ALANYL-D-ALANINE DIPEPTIDASE"/>
    <property type="match status" value="1"/>
</dbReference>
<dbReference type="KEGG" id="mcos:GM418_25250"/>
<dbReference type="Pfam" id="PF01427">
    <property type="entry name" value="Peptidase_M15"/>
    <property type="match status" value="1"/>
</dbReference>
<dbReference type="Proteomes" id="UP000428260">
    <property type="component" value="Chromosome"/>
</dbReference>
<feature type="binding site" evidence="9">
    <location>
        <position position="211"/>
    </location>
    <ligand>
        <name>Zn(2+)</name>
        <dbReference type="ChEBI" id="CHEBI:29105"/>
        <note>catalytic</note>
    </ligand>
</feature>
<comment type="catalytic activity">
    <reaction evidence="1 9 10">
        <text>D-alanyl-D-alanine + H2O = 2 D-alanine</text>
        <dbReference type="Rhea" id="RHEA:20661"/>
        <dbReference type="ChEBI" id="CHEBI:15377"/>
        <dbReference type="ChEBI" id="CHEBI:57416"/>
        <dbReference type="ChEBI" id="CHEBI:57822"/>
        <dbReference type="EC" id="3.4.13.22"/>
    </reaction>
</comment>
<keyword evidence="2 9" id="KW-0645">Protease</keyword>
<keyword evidence="3 9" id="KW-0479">Metal-binding</keyword>
<comment type="similarity">
    <text evidence="9 10">Belongs to the peptidase M15D family.</text>
</comment>
<dbReference type="Gene3D" id="3.30.1380.10">
    <property type="match status" value="1"/>
</dbReference>
<dbReference type="CDD" id="cd14843">
    <property type="entry name" value="D-Ala-D-Ala_dipeptidase_like"/>
    <property type="match status" value="1"/>
</dbReference>
<dbReference type="PIRSF" id="PIRSF026671">
    <property type="entry name" value="AA_dipeptidase"/>
    <property type="match status" value="1"/>
</dbReference>
<gene>
    <name evidence="11" type="ORF">GM418_25250</name>
</gene>
<keyword evidence="8 10" id="KW-0961">Cell wall biogenesis/degradation</keyword>
<comment type="cofactor">
    <cofactor evidence="9">
        <name>Zn(2+)</name>
        <dbReference type="ChEBI" id="CHEBI:29105"/>
    </cofactor>
    <text evidence="9">Binds 1 zinc ion per subunit.</text>
</comment>
<evidence type="ECO:0000256" key="9">
    <source>
        <dbReference type="HAMAP-Rule" id="MF_01924"/>
    </source>
</evidence>
<evidence type="ECO:0000256" key="8">
    <source>
        <dbReference type="ARBA" id="ARBA00023316"/>
    </source>
</evidence>
<feature type="binding site" evidence="9">
    <location>
        <position position="138"/>
    </location>
    <ligand>
        <name>Zn(2+)</name>
        <dbReference type="ChEBI" id="CHEBI:29105"/>
        <note>catalytic</note>
    </ligand>
</feature>
<dbReference type="GO" id="GO:0006508">
    <property type="term" value="P:proteolysis"/>
    <property type="evidence" value="ECO:0007669"/>
    <property type="project" value="UniProtKB-KW"/>
</dbReference>
<feature type="active site" description="Proton donor/acceptor" evidence="9">
    <location>
        <position position="208"/>
    </location>
</feature>
<sequence length="235" mass="27558">MEIDVNNSIPQNLSIKGWKNMPIRENHEPLIPLNDFAEKYITVKSQYFEQKIAGALEICYCREGLAKKLVEAAKYLPQGYKFLVWDVWRPTTVQRALFEKHKKELRSKNPDIEEALLLKKTERYVSVPSTDSDKPSPHLTGGAIDITIIDSKGNELQMGTEFDYFGERAKTDYYELYCSSENDLKFQKNRRLLYNLLTHFGFTNYPEEWWHYDYGNQFWASLTKRKAFYGGVLNI</sequence>
<accession>A0A6I6K9Q8</accession>
<evidence type="ECO:0000313" key="12">
    <source>
        <dbReference type="Proteomes" id="UP000428260"/>
    </source>
</evidence>
<dbReference type="RefSeq" id="WP_158870139.1">
    <property type="nucleotide sequence ID" value="NZ_CP046401.1"/>
</dbReference>
<keyword evidence="12" id="KW-1185">Reference proteome</keyword>
<dbReference type="GO" id="GO:0160237">
    <property type="term" value="F:D-Ala-D-Ala dipeptidase activity"/>
    <property type="evidence" value="ECO:0007669"/>
    <property type="project" value="UniProtKB-EC"/>
</dbReference>
<evidence type="ECO:0000256" key="3">
    <source>
        <dbReference type="ARBA" id="ARBA00022723"/>
    </source>
</evidence>
<evidence type="ECO:0000256" key="2">
    <source>
        <dbReference type="ARBA" id="ARBA00022670"/>
    </source>
</evidence>
<reference evidence="11 12" key="1">
    <citation type="submission" date="2019-11" db="EMBL/GenBank/DDBJ databases">
        <authorList>
            <person name="Zheng R.K."/>
            <person name="Sun C.M."/>
        </authorList>
    </citation>
    <scope>NUCLEOTIDE SEQUENCE [LARGE SCALE GENOMIC DNA]</scope>
    <source>
        <strain evidence="11 12">WC007</strain>
    </source>
</reference>
<keyword evidence="5 9" id="KW-0862">Zinc</keyword>